<evidence type="ECO:0000313" key="2">
    <source>
        <dbReference type="EMBL" id="MCQ1060463.1"/>
    </source>
</evidence>
<dbReference type="Proteomes" id="UP001524460">
    <property type="component" value="Unassembled WGS sequence"/>
</dbReference>
<accession>A0ABT1N6T6</accession>
<evidence type="ECO:0000313" key="3">
    <source>
        <dbReference type="Proteomes" id="UP001524460"/>
    </source>
</evidence>
<gene>
    <name evidence="2" type="ORF">NHN17_20675</name>
</gene>
<dbReference type="RefSeq" id="WP_255044540.1">
    <property type="nucleotide sequence ID" value="NZ_JANEYT010000072.1"/>
</dbReference>
<protein>
    <submittedName>
        <fullName evidence="2">Uncharacterized protein</fullName>
    </submittedName>
</protein>
<organism evidence="2 3">
    <name type="scientific">Photobacterium pectinilyticum</name>
    <dbReference type="NCBI Taxonomy" id="2906793"/>
    <lineage>
        <taxon>Bacteria</taxon>
        <taxon>Pseudomonadati</taxon>
        <taxon>Pseudomonadota</taxon>
        <taxon>Gammaproteobacteria</taxon>
        <taxon>Vibrionales</taxon>
        <taxon>Vibrionaceae</taxon>
        <taxon>Photobacterium</taxon>
    </lineage>
</organism>
<dbReference type="EMBL" id="JANEYT010000072">
    <property type="protein sequence ID" value="MCQ1060463.1"/>
    <property type="molecule type" value="Genomic_DNA"/>
</dbReference>
<evidence type="ECO:0000256" key="1">
    <source>
        <dbReference type="SAM" id="SignalP"/>
    </source>
</evidence>
<keyword evidence="3" id="KW-1185">Reference proteome</keyword>
<proteinExistence type="predicted"/>
<name>A0ABT1N6T6_9GAMM</name>
<comment type="caution">
    <text evidence="2">The sequence shown here is derived from an EMBL/GenBank/DDBJ whole genome shotgun (WGS) entry which is preliminary data.</text>
</comment>
<sequence length="86" mass="9797">MRKLSRSTIIIVIAIVGSSAWLQHTVATGNAQMALLWAEQNENWQRDIECILRQSEAMLATIGTDQFEHYLKTDFTLDCTSVIDRK</sequence>
<keyword evidence="1" id="KW-0732">Signal</keyword>
<feature type="chain" id="PRO_5045720528" evidence="1">
    <location>
        <begin position="23"/>
        <end position="86"/>
    </location>
</feature>
<feature type="signal peptide" evidence="1">
    <location>
        <begin position="1"/>
        <end position="22"/>
    </location>
</feature>
<reference evidence="2 3" key="1">
    <citation type="submission" date="2022-07" db="EMBL/GenBank/DDBJ databases">
        <title>Photobacterium pectinilyticum sp. nov., a marine bacterium isolated from surface seawater of Qingdao offshore.</title>
        <authorList>
            <person name="Wang X."/>
        </authorList>
    </citation>
    <scope>NUCLEOTIDE SEQUENCE [LARGE SCALE GENOMIC DNA]</scope>
    <source>
        <strain evidence="2 3">ZSDE20</strain>
    </source>
</reference>